<keyword evidence="2" id="KW-1185">Reference proteome</keyword>
<accession>A0A502G221</accession>
<reference evidence="1 2" key="1">
    <citation type="journal article" date="2019" name="Environ. Microbiol.">
        <title>Species interactions and distinct microbial communities in high Arctic permafrost affected cryosols are associated with the CH4 and CO2 gas fluxes.</title>
        <authorList>
            <person name="Altshuler I."/>
            <person name="Hamel J."/>
            <person name="Turney S."/>
            <person name="Magnuson E."/>
            <person name="Levesque R."/>
            <person name="Greer C."/>
            <person name="Whyte L.G."/>
        </authorList>
    </citation>
    <scope>NUCLEOTIDE SEQUENCE [LARGE SCALE GENOMIC DNA]</scope>
    <source>
        <strain evidence="1 2">E4</strain>
    </source>
</reference>
<dbReference type="AlphaFoldDB" id="A0A502G221"/>
<dbReference type="OrthoDB" id="6907228at2"/>
<sequence length="64" mass="7168">MTKGATVTDWAAYTRQMEAVLGLELDDARRQEVLVQFSRIAQMAEPLMALPLDSRLEIAGVYRA</sequence>
<comment type="caution">
    <text evidence="1">The sequence shown here is derived from an EMBL/GenBank/DDBJ whole genome shotgun (WGS) entry which is preliminary data.</text>
</comment>
<dbReference type="Proteomes" id="UP000317663">
    <property type="component" value="Unassembled WGS sequence"/>
</dbReference>
<dbReference type="Pfam" id="PF13318">
    <property type="entry name" value="AtzG-like"/>
    <property type="match status" value="1"/>
</dbReference>
<protein>
    <submittedName>
        <fullName evidence="1">Oxalurate catabolism protein HpxX</fullName>
    </submittedName>
</protein>
<proteinExistence type="predicted"/>
<organism evidence="1 2">
    <name type="scientific">Ewingella americana</name>
    <dbReference type="NCBI Taxonomy" id="41202"/>
    <lineage>
        <taxon>Bacteria</taxon>
        <taxon>Pseudomonadati</taxon>
        <taxon>Pseudomonadota</taxon>
        <taxon>Gammaproteobacteria</taxon>
        <taxon>Enterobacterales</taxon>
        <taxon>Yersiniaceae</taxon>
        <taxon>Ewingella</taxon>
    </lineage>
</organism>
<dbReference type="InterPro" id="IPR025148">
    <property type="entry name" value="AtzG-like"/>
</dbReference>
<name>A0A502G221_9GAMM</name>
<evidence type="ECO:0000313" key="1">
    <source>
        <dbReference type="EMBL" id="TPG55859.1"/>
    </source>
</evidence>
<dbReference type="EMBL" id="RCZD01000017">
    <property type="protein sequence ID" value="TPG55859.1"/>
    <property type="molecule type" value="Genomic_DNA"/>
</dbReference>
<gene>
    <name evidence="1" type="primary">hpxX</name>
    <name evidence="1" type="ORF">EAH77_22710</name>
</gene>
<evidence type="ECO:0000313" key="2">
    <source>
        <dbReference type="Proteomes" id="UP000317663"/>
    </source>
</evidence>
<dbReference type="NCBIfam" id="NF033624">
    <property type="entry name" value="HpxX"/>
    <property type="match status" value="1"/>
</dbReference>